<reference evidence="1 2" key="1">
    <citation type="journal article" name="Sci. Rep.">
        <title>Genome-scale phylogenetic analyses confirm Olpidium as the closest living zoosporic fungus to the non-flagellated, terrestrial fungi.</title>
        <authorList>
            <person name="Chang Y."/>
            <person name="Rochon D."/>
            <person name="Sekimoto S."/>
            <person name="Wang Y."/>
            <person name="Chovatia M."/>
            <person name="Sandor L."/>
            <person name="Salamov A."/>
            <person name="Grigoriev I.V."/>
            <person name="Stajich J.E."/>
            <person name="Spatafora J.W."/>
        </authorList>
    </citation>
    <scope>NUCLEOTIDE SEQUENCE [LARGE SCALE GENOMIC DNA]</scope>
    <source>
        <strain evidence="1">S191</strain>
    </source>
</reference>
<protein>
    <submittedName>
        <fullName evidence="1">Uncharacterized protein</fullName>
    </submittedName>
</protein>
<name>A0A8H7ZQE2_9FUNG</name>
<comment type="caution">
    <text evidence="1">The sequence shown here is derived from an EMBL/GenBank/DDBJ whole genome shotgun (WGS) entry which is preliminary data.</text>
</comment>
<evidence type="ECO:0000313" key="2">
    <source>
        <dbReference type="Proteomes" id="UP000673691"/>
    </source>
</evidence>
<dbReference type="EMBL" id="JAEFCI010010003">
    <property type="protein sequence ID" value="KAG5457484.1"/>
    <property type="molecule type" value="Genomic_DNA"/>
</dbReference>
<organism evidence="1 2">
    <name type="scientific">Olpidium bornovanus</name>
    <dbReference type="NCBI Taxonomy" id="278681"/>
    <lineage>
        <taxon>Eukaryota</taxon>
        <taxon>Fungi</taxon>
        <taxon>Fungi incertae sedis</taxon>
        <taxon>Olpidiomycota</taxon>
        <taxon>Olpidiomycotina</taxon>
        <taxon>Olpidiomycetes</taxon>
        <taxon>Olpidiales</taxon>
        <taxon>Olpidiaceae</taxon>
        <taxon>Olpidium</taxon>
    </lineage>
</organism>
<dbReference type="AlphaFoldDB" id="A0A8H7ZQE2"/>
<sequence>MTGCNRRQARAHGEGRSAGTYVEIQIRISLRISPCVYPWQELPMPSNGVSATSDTFWPSFSIWREASVARWVRRGDASVGRSRLRPINTRGTAISLSSPSWYQ</sequence>
<accession>A0A8H7ZQE2</accession>
<proteinExistence type="predicted"/>
<keyword evidence="2" id="KW-1185">Reference proteome</keyword>
<gene>
    <name evidence="1" type="ORF">BJ554DRAFT_2491</name>
</gene>
<dbReference type="Proteomes" id="UP000673691">
    <property type="component" value="Unassembled WGS sequence"/>
</dbReference>
<evidence type="ECO:0000313" key="1">
    <source>
        <dbReference type="EMBL" id="KAG5457484.1"/>
    </source>
</evidence>